<dbReference type="PANTHER" id="PTHR12156:SF21">
    <property type="entry name" value="PLECKSTRIN HOMOLOGY-LIKE DOMAIN FAMILY B MEMBER 2"/>
    <property type="match status" value="1"/>
</dbReference>
<feature type="compositionally biased region" description="Acidic residues" evidence="8">
    <location>
        <begin position="1"/>
        <end position="10"/>
    </location>
</feature>
<feature type="coiled-coil region" evidence="7">
    <location>
        <begin position="826"/>
        <end position="857"/>
    </location>
</feature>
<dbReference type="InterPro" id="IPR037810">
    <property type="entry name" value="PHLDB1/2/3_PH"/>
</dbReference>
<dbReference type="GO" id="GO:0045180">
    <property type="term" value="C:basal cortex"/>
    <property type="evidence" value="ECO:0007669"/>
    <property type="project" value="TreeGrafter"/>
</dbReference>
<dbReference type="PROSITE" id="PS50922">
    <property type="entry name" value="TLC"/>
    <property type="match status" value="1"/>
</dbReference>
<dbReference type="SMART" id="SM00233">
    <property type="entry name" value="PH"/>
    <property type="match status" value="1"/>
</dbReference>
<gene>
    <name evidence="12" type="ORF">F2P81_019315</name>
</gene>
<sequence length="1537" mass="173052">MSDGREDDDATQSWFGTNKKDSEMMFQPESDQISPVESKHIVDCFIRLYYKDNGKTDPFVNYQLFTFLSEGSYYLKFSSDYSYAVVGGTSSARGMRSASELRDLMDTLQRKKVALENSLRANGNANPSYFSVTQSPPTTPITSPATSSSVCQEQSRRFYGSDRPPMSLKSGPPISPGRRSDPSSYLTSRSSVGRNQDNFSFSDNRRLQNQSSSPLLSTWNGGGSSSSVAGTESSLLSHPPSSSSRTPSSGGAVSMPSSPRLGRRSCGNQEPSPSSRPRKYSTGSMSGMLGGGYSRSLPRLCPSPSPHDNNRGLTLSTLPPRRSDISGSHKFSRDYYNNSQDANHNSYISPLQACNRNQIQATTQGEGVVSISLSSTKNLPSPTPSISSTTTPPDVTLPSRAGGSSSPRVAKKLSLTSTSSVGTISPTTSIPLDTERCASNGVAHGMELTLVEKERRGVDLDLTGAAGLGLGERRSSFGKAGLEPRMGFGERRSSFGKAGVTPPGGFRERRGSISSLSGKEELTDYHHRQKEERLREQEVERLERQRLETILSLCSELGQADGDGGVMTTSPTSAVADLQKINQELEKLQLNDDDDDDDDTPSVFSDFSAVIETNGNGHMTSPGSENGYYDDDLQLRQRRRSGHRDNRAESPTVSLRSFAPSPSPRTQRTNEALEDAARRSRQDTRPSEEEVRQVKEERSQVLNHMEELEKKIKELDNQMEESAREVEVERALVEAEQESESAALQQEKYALESLHNKIADLETKSQQEKDKDCEVLEAETKRFEDLEFQQLERESRQDEEKETHTQQLLRDIADYQRSTVTRKERLLTLKKQAAQITQQAQREKESFLKERSNLESMLQRGYVTVSEINELYSQFRGDPKHTPALANASLDSVANPSPGDDAPKPPEDEHFRLLEERRRSDKEGGSHLSDTLPRKRVTPNMTRQFTCATLGRSFPTKSHQPLVQSTSCGSILPRILSLSSKENESRSLHKGQPGSRAASQTNVYLDAFGYRDNQAFDTMSVDSTDSIETSISACSPDNVSSASTSNVAKLEEMERLLREAQAEKNRLLEHKEQEMEMRKQALDEEKRRREDLEKRLQEETSRRQKLIDREVKLREKQRAQSRPLTRYLPVRKDDFDLRSHIESAGHSADTCFHLSISEKTCRGYLIKMGGKIKTWKKRWFVFDRNRRTLSYYADKHEVKLKGVIYFQAIEEVYYDHLKNAHKSPNPSLTFSVKTHDRVYYMVAPSPEAMRIWMDVIVTGTKWGWMAMDPFRQLILTISVTSFLTFQWLFHKVSPWMSTRISPSFLGLSDKQRVEWNSRTVSTFHALLVGIFCLYILLFDDVVNEDPVWGDPTLVKTNVAITTGYLISDLLLIFYYWKAIGDKFFVVHHLAALYAYYYVLGEGMLPYFANFRLLAEFSTPCVNQRPYVLCYSWFFEVLGYPKSSRPNMANGVAMAVVFFMVRIAVMPVYYCRMYAVYGTEPFYRVPWGGRVAWIGSSICLDIMNIMWMHKIGRGCYKVLRTAHRGKGGAPPQENGKTD</sequence>
<dbReference type="Pfam" id="PF03798">
    <property type="entry name" value="TRAM_LAG1_CLN8"/>
    <property type="match status" value="1"/>
</dbReference>
<feature type="transmembrane region" description="Helical" evidence="9">
    <location>
        <begin position="1451"/>
        <end position="1469"/>
    </location>
</feature>
<evidence type="ECO:0000256" key="1">
    <source>
        <dbReference type="ARBA" id="ARBA00004141"/>
    </source>
</evidence>
<name>A0A6A4S7M3_SCOMX</name>
<feature type="region of interest" description="Disordered" evidence="8">
    <location>
        <begin position="1"/>
        <end position="20"/>
    </location>
</feature>
<dbReference type="InterPro" id="IPR006634">
    <property type="entry name" value="TLC-dom"/>
</dbReference>
<feature type="compositionally biased region" description="Polar residues" evidence="8">
    <location>
        <begin position="182"/>
        <end position="219"/>
    </location>
</feature>
<dbReference type="CDD" id="cd06503">
    <property type="entry name" value="ATP-synt_Fo_b"/>
    <property type="match status" value="1"/>
</dbReference>
<feature type="transmembrane region" description="Helical" evidence="9">
    <location>
        <begin position="1383"/>
        <end position="1403"/>
    </location>
</feature>
<feature type="compositionally biased region" description="Polar residues" evidence="8">
    <location>
        <begin position="266"/>
        <end position="275"/>
    </location>
</feature>
<dbReference type="EMBL" id="VEVO01000017">
    <property type="protein sequence ID" value="KAF0028228.1"/>
    <property type="molecule type" value="Genomic_DNA"/>
</dbReference>
<reference evidence="12 13" key="1">
    <citation type="submission" date="2019-06" db="EMBL/GenBank/DDBJ databases">
        <title>Draft genomes of female and male turbot (Scophthalmus maximus).</title>
        <authorList>
            <person name="Xu H."/>
            <person name="Xu X.-W."/>
            <person name="Shao C."/>
            <person name="Chen S."/>
        </authorList>
    </citation>
    <scope>NUCLEOTIDE SEQUENCE [LARGE SCALE GENOMIC DNA]</scope>
    <source>
        <strain evidence="12">Ysfricsl-2016a</strain>
        <tissue evidence="12">Blood</tissue>
    </source>
</reference>
<organism evidence="12 13">
    <name type="scientific">Scophthalmus maximus</name>
    <name type="common">Turbot</name>
    <name type="synonym">Psetta maxima</name>
    <dbReference type="NCBI Taxonomy" id="52904"/>
    <lineage>
        <taxon>Eukaryota</taxon>
        <taxon>Metazoa</taxon>
        <taxon>Chordata</taxon>
        <taxon>Craniata</taxon>
        <taxon>Vertebrata</taxon>
        <taxon>Euteleostomi</taxon>
        <taxon>Actinopterygii</taxon>
        <taxon>Neopterygii</taxon>
        <taxon>Teleostei</taxon>
        <taxon>Neoteleostei</taxon>
        <taxon>Acanthomorphata</taxon>
        <taxon>Carangaria</taxon>
        <taxon>Pleuronectiformes</taxon>
        <taxon>Pleuronectoidei</taxon>
        <taxon>Scophthalmidae</taxon>
        <taxon>Scophthalmus</taxon>
    </lineage>
</organism>
<evidence type="ECO:0000256" key="2">
    <source>
        <dbReference type="ARBA" id="ARBA00022692"/>
    </source>
</evidence>
<feature type="compositionally biased region" description="Low complexity" evidence="8">
    <location>
        <begin position="225"/>
        <end position="249"/>
    </location>
</feature>
<dbReference type="FunFam" id="2.30.29.30:FF:000006">
    <property type="entry name" value="Pleckstrin homology like domain family B member 1"/>
    <property type="match status" value="1"/>
</dbReference>
<evidence type="ECO:0000256" key="3">
    <source>
        <dbReference type="ARBA" id="ARBA00022989"/>
    </source>
</evidence>
<feature type="compositionally biased region" description="Low complexity" evidence="8">
    <location>
        <begin position="384"/>
        <end position="393"/>
    </location>
</feature>
<evidence type="ECO:0000259" key="11">
    <source>
        <dbReference type="PROSITE" id="PS50922"/>
    </source>
</evidence>
<evidence type="ECO:0008006" key="14">
    <source>
        <dbReference type="Google" id="ProtNLM"/>
    </source>
</evidence>
<keyword evidence="3 9" id="KW-1133">Transmembrane helix</keyword>
<evidence type="ECO:0000256" key="4">
    <source>
        <dbReference type="ARBA" id="ARBA00023054"/>
    </source>
</evidence>
<keyword evidence="2 6" id="KW-0812">Transmembrane</keyword>
<dbReference type="Proteomes" id="UP000438429">
    <property type="component" value="Unassembled WGS sequence"/>
</dbReference>
<evidence type="ECO:0000256" key="7">
    <source>
        <dbReference type="SAM" id="Coils"/>
    </source>
</evidence>
<evidence type="ECO:0000259" key="10">
    <source>
        <dbReference type="PROSITE" id="PS50003"/>
    </source>
</evidence>
<dbReference type="SUPFAM" id="SSF50729">
    <property type="entry name" value="PH domain-like"/>
    <property type="match status" value="1"/>
</dbReference>
<feature type="compositionally biased region" description="Polar residues" evidence="8">
    <location>
        <begin position="611"/>
        <end position="624"/>
    </location>
</feature>
<keyword evidence="4 7" id="KW-0175">Coiled coil</keyword>
<proteinExistence type="predicted"/>
<feature type="domain" description="TLC" evidence="11">
    <location>
        <begin position="1310"/>
        <end position="1519"/>
    </location>
</feature>
<dbReference type="InterPro" id="IPR001849">
    <property type="entry name" value="PH_domain"/>
</dbReference>
<feature type="region of interest" description="Disordered" evidence="8">
    <location>
        <begin position="611"/>
        <end position="630"/>
    </location>
</feature>
<feature type="transmembrane region" description="Helical" evidence="9">
    <location>
        <begin position="1320"/>
        <end position="1338"/>
    </location>
</feature>
<dbReference type="Pfam" id="PF00169">
    <property type="entry name" value="PH"/>
    <property type="match status" value="1"/>
</dbReference>
<comment type="subcellular location">
    <subcellularLocation>
        <location evidence="1">Membrane</location>
        <topology evidence="1">Multi-pass membrane protein</topology>
    </subcellularLocation>
</comment>
<feature type="compositionally biased region" description="Basic and acidic residues" evidence="8">
    <location>
        <begin position="675"/>
        <end position="702"/>
    </location>
</feature>
<evidence type="ECO:0000256" key="6">
    <source>
        <dbReference type="PROSITE-ProRule" id="PRU00205"/>
    </source>
</evidence>
<dbReference type="PROSITE" id="PS50003">
    <property type="entry name" value="PH_DOMAIN"/>
    <property type="match status" value="1"/>
</dbReference>
<dbReference type="GO" id="GO:0070507">
    <property type="term" value="P:regulation of microtubule cytoskeleton organization"/>
    <property type="evidence" value="ECO:0007669"/>
    <property type="project" value="TreeGrafter"/>
</dbReference>
<feature type="region of interest" description="Disordered" evidence="8">
    <location>
        <begin position="879"/>
        <end position="940"/>
    </location>
</feature>
<feature type="region of interest" description="Disordered" evidence="8">
    <location>
        <begin position="125"/>
        <end position="338"/>
    </location>
</feature>
<dbReference type="GO" id="GO:0016020">
    <property type="term" value="C:membrane"/>
    <property type="evidence" value="ECO:0007669"/>
    <property type="project" value="UniProtKB-SubCell"/>
</dbReference>
<dbReference type="InterPro" id="IPR052212">
    <property type="entry name" value="PH-like_domain"/>
</dbReference>
<feature type="compositionally biased region" description="Low complexity" evidence="8">
    <location>
        <begin position="131"/>
        <end position="149"/>
    </location>
</feature>
<feature type="region of interest" description="Disordered" evidence="8">
    <location>
        <begin position="481"/>
        <end position="537"/>
    </location>
</feature>
<dbReference type="PANTHER" id="PTHR12156">
    <property type="entry name" value="PLECKSTRIN HOMOLOGY-LIKE DOMAIN, FAMILY B, MEMBER 3"/>
    <property type="match status" value="1"/>
</dbReference>
<evidence type="ECO:0000313" key="13">
    <source>
        <dbReference type="Proteomes" id="UP000438429"/>
    </source>
</evidence>
<feature type="compositionally biased region" description="Basic and acidic residues" evidence="8">
    <location>
        <begin position="518"/>
        <end position="537"/>
    </location>
</feature>
<dbReference type="CDD" id="cd14673">
    <property type="entry name" value="PH_PHLDB1_2"/>
    <property type="match status" value="1"/>
</dbReference>
<protein>
    <recommendedName>
        <fullName evidence="14">PH domain-containing protein</fullName>
    </recommendedName>
</protein>
<keyword evidence="5 6" id="KW-0472">Membrane</keyword>
<feature type="transmembrane region" description="Helical" evidence="9">
    <location>
        <begin position="1358"/>
        <end position="1376"/>
    </location>
</feature>
<feature type="transmembrane region" description="Helical" evidence="9">
    <location>
        <begin position="1270"/>
        <end position="1289"/>
    </location>
</feature>
<evidence type="ECO:0000256" key="9">
    <source>
        <dbReference type="SAM" id="Phobius"/>
    </source>
</evidence>
<evidence type="ECO:0000313" key="12">
    <source>
        <dbReference type="EMBL" id="KAF0028228.1"/>
    </source>
</evidence>
<evidence type="ECO:0000256" key="5">
    <source>
        <dbReference type="ARBA" id="ARBA00023136"/>
    </source>
</evidence>
<feature type="region of interest" description="Disordered" evidence="8">
    <location>
        <begin position="639"/>
        <end position="702"/>
    </location>
</feature>
<feature type="domain" description="PH" evidence="10">
    <location>
        <begin position="1158"/>
        <end position="1261"/>
    </location>
</feature>
<dbReference type="Gene3D" id="2.30.29.30">
    <property type="entry name" value="Pleckstrin-homology domain (PH domain)/Phosphotyrosine-binding domain (PTB)"/>
    <property type="match status" value="1"/>
</dbReference>
<accession>A0A6A4S7M3</accession>
<dbReference type="SMART" id="SM00724">
    <property type="entry name" value="TLC"/>
    <property type="match status" value="1"/>
</dbReference>
<evidence type="ECO:0000256" key="8">
    <source>
        <dbReference type="SAM" id="MobiDB-lite"/>
    </source>
</evidence>
<feature type="coiled-coil region" evidence="7">
    <location>
        <begin position="1046"/>
        <end position="1116"/>
    </location>
</feature>
<feature type="compositionally biased region" description="Basic and acidic residues" evidence="8">
    <location>
        <begin position="901"/>
        <end position="925"/>
    </location>
</feature>
<feature type="region of interest" description="Disordered" evidence="8">
    <location>
        <begin position="373"/>
        <end position="408"/>
    </location>
</feature>
<dbReference type="InterPro" id="IPR011993">
    <property type="entry name" value="PH-like_dom_sf"/>
</dbReference>
<comment type="caution">
    <text evidence="12">The sequence shown here is derived from an EMBL/GenBank/DDBJ whole genome shotgun (WGS) entry which is preliminary data.</text>
</comment>